<name>A0A8S1PWE4_9CILI</name>
<keyword evidence="5" id="KW-1185">Reference proteome</keyword>
<dbReference type="OrthoDB" id="293704at2759"/>
<dbReference type="PANTHER" id="PTHR43719">
    <property type="entry name" value="TWO-COMPONENT HISTIDINE KINASE"/>
    <property type="match status" value="1"/>
</dbReference>
<evidence type="ECO:0000259" key="3">
    <source>
        <dbReference type="PROSITE" id="PS50110"/>
    </source>
</evidence>
<gene>
    <name evidence="4" type="ORF">PSON_ATCC_30995.1.T0880276</name>
</gene>
<proteinExistence type="predicted"/>
<organism evidence="4 5">
    <name type="scientific">Paramecium sonneborni</name>
    <dbReference type="NCBI Taxonomy" id="65129"/>
    <lineage>
        <taxon>Eukaryota</taxon>
        <taxon>Sar</taxon>
        <taxon>Alveolata</taxon>
        <taxon>Ciliophora</taxon>
        <taxon>Intramacronucleata</taxon>
        <taxon>Oligohymenophorea</taxon>
        <taxon>Peniculida</taxon>
        <taxon>Parameciidae</taxon>
        <taxon>Paramecium</taxon>
    </lineage>
</organism>
<dbReference type="AlphaFoldDB" id="A0A8S1PWE4"/>
<keyword evidence="1 2" id="KW-0597">Phosphoprotein</keyword>
<dbReference type="GO" id="GO:0000160">
    <property type="term" value="P:phosphorelay signal transduction system"/>
    <property type="evidence" value="ECO:0007669"/>
    <property type="project" value="InterPro"/>
</dbReference>
<dbReference type="PANTHER" id="PTHR43719:SF28">
    <property type="entry name" value="PEROXIDE STRESS-ACTIVATED HISTIDINE KINASE MAK1-RELATED"/>
    <property type="match status" value="1"/>
</dbReference>
<dbReference type="Proteomes" id="UP000692954">
    <property type="component" value="Unassembled WGS sequence"/>
</dbReference>
<sequence>MESYYIISNIKYRNEDLNSLKTTVLISLMCFLPQSQQLLEEYFYPKDDKLQLQLSQRPKIAKEYFRIRSKNEFNPINFDQNISIDINQLIRLIASNQDRQILLQEVSLFNKKVWKLRMNAMPTIGICIISNEIKQKFMNKTLINMIKKNCMDQSDQNLQTIHLLFMNHLKFKKIDNVGPYDLPHSVIFKNEISINQIYKKQLMKQQTNLNFHFNFKQIGTFLYDSIKKQQLQDQQQQQLKLSFTGLILLCCNTILSVDDEVFNQKSLQLLLGQQGINFDILFNGRQAIEKVQNPTKCFSSCVGQKMILMDCQRPIMDGWKTTQKLREMMQNQQIPKVPIISLTAFTRNEDVEYILHKPLYIQISLISLN</sequence>
<dbReference type="EMBL" id="CAJJDN010000088">
    <property type="protein sequence ID" value="CAD8107414.1"/>
    <property type="molecule type" value="Genomic_DNA"/>
</dbReference>
<dbReference type="Pfam" id="PF00072">
    <property type="entry name" value="Response_reg"/>
    <property type="match status" value="1"/>
</dbReference>
<evidence type="ECO:0000313" key="5">
    <source>
        <dbReference type="Proteomes" id="UP000692954"/>
    </source>
</evidence>
<protein>
    <recommendedName>
        <fullName evidence="3">Response regulatory domain-containing protein</fullName>
    </recommendedName>
</protein>
<dbReference type="InterPro" id="IPR050956">
    <property type="entry name" value="2C_system_His_kinase"/>
</dbReference>
<dbReference type="CDD" id="cd17546">
    <property type="entry name" value="REC_hyHK_CKI1_RcsC-like"/>
    <property type="match status" value="1"/>
</dbReference>
<comment type="caution">
    <text evidence="4">The sequence shown here is derived from an EMBL/GenBank/DDBJ whole genome shotgun (WGS) entry which is preliminary data.</text>
</comment>
<feature type="domain" description="Response regulatory" evidence="3">
    <location>
        <begin position="253"/>
        <end position="369"/>
    </location>
</feature>
<dbReference type="PROSITE" id="PS50110">
    <property type="entry name" value="RESPONSE_REGULATORY"/>
    <property type="match status" value="1"/>
</dbReference>
<accession>A0A8S1PWE4</accession>
<dbReference type="InterPro" id="IPR001789">
    <property type="entry name" value="Sig_transdc_resp-reg_receiver"/>
</dbReference>
<feature type="modified residue" description="4-aspartylphosphate" evidence="2">
    <location>
        <position position="310"/>
    </location>
</feature>
<evidence type="ECO:0000256" key="2">
    <source>
        <dbReference type="PROSITE-ProRule" id="PRU00169"/>
    </source>
</evidence>
<evidence type="ECO:0000256" key="1">
    <source>
        <dbReference type="ARBA" id="ARBA00022553"/>
    </source>
</evidence>
<dbReference type="SMART" id="SM00448">
    <property type="entry name" value="REC"/>
    <property type="match status" value="1"/>
</dbReference>
<evidence type="ECO:0000313" key="4">
    <source>
        <dbReference type="EMBL" id="CAD8107414.1"/>
    </source>
</evidence>
<reference evidence="4" key="1">
    <citation type="submission" date="2021-01" db="EMBL/GenBank/DDBJ databases">
        <authorList>
            <consortium name="Genoscope - CEA"/>
            <person name="William W."/>
        </authorList>
    </citation>
    <scope>NUCLEOTIDE SEQUENCE</scope>
</reference>